<reference evidence="2 3" key="1">
    <citation type="submission" date="2019-02" db="EMBL/GenBank/DDBJ databases">
        <title>Deep-cultivation of Planctomycetes and their phenomic and genomic characterization uncovers novel biology.</title>
        <authorList>
            <person name="Wiegand S."/>
            <person name="Jogler M."/>
            <person name="Boedeker C."/>
            <person name="Pinto D."/>
            <person name="Vollmers J."/>
            <person name="Rivas-Marin E."/>
            <person name="Kohn T."/>
            <person name="Peeters S.H."/>
            <person name="Heuer A."/>
            <person name="Rast P."/>
            <person name="Oberbeckmann S."/>
            <person name="Bunk B."/>
            <person name="Jeske O."/>
            <person name="Meyerdierks A."/>
            <person name="Storesund J.E."/>
            <person name="Kallscheuer N."/>
            <person name="Luecker S."/>
            <person name="Lage O.M."/>
            <person name="Pohl T."/>
            <person name="Merkel B.J."/>
            <person name="Hornburger P."/>
            <person name="Mueller R.-W."/>
            <person name="Bruemmer F."/>
            <person name="Labrenz M."/>
            <person name="Spormann A.M."/>
            <person name="Op den Camp H."/>
            <person name="Overmann J."/>
            <person name="Amann R."/>
            <person name="Jetten M.S.M."/>
            <person name="Mascher T."/>
            <person name="Medema M.H."/>
            <person name="Devos D.P."/>
            <person name="Kaster A.-K."/>
            <person name="Ovreas L."/>
            <person name="Rohde M."/>
            <person name="Galperin M.Y."/>
            <person name="Jogler C."/>
        </authorList>
    </citation>
    <scope>NUCLEOTIDE SEQUENCE [LARGE SCALE GENOMIC DNA]</scope>
    <source>
        <strain evidence="2 3">Poly30</strain>
    </source>
</reference>
<protein>
    <recommendedName>
        <fullName evidence="4">Nickel uptake substrate-specific transmembrane region</fullName>
    </recommendedName>
</protein>
<dbReference type="RefSeq" id="WP_145199606.1">
    <property type="nucleotide sequence ID" value="NZ_CP036434.1"/>
</dbReference>
<evidence type="ECO:0000313" key="3">
    <source>
        <dbReference type="Proteomes" id="UP000320390"/>
    </source>
</evidence>
<dbReference type="SUPFAM" id="SSF49464">
    <property type="entry name" value="Carboxypeptidase regulatory domain-like"/>
    <property type="match status" value="1"/>
</dbReference>
<evidence type="ECO:0000313" key="2">
    <source>
        <dbReference type="EMBL" id="QDV07900.1"/>
    </source>
</evidence>
<dbReference type="Gene3D" id="2.60.40.1120">
    <property type="entry name" value="Carboxypeptidase-like, regulatory domain"/>
    <property type="match status" value="1"/>
</dbReference>
<dbReference type="OrthoDB" id="232400at2"/>
<gene>
    <name evidence="2" type="ORF">Poly30_34350</name>
</gene>
<dbReference type="InterPro" id="IPR008969">
    <property type="entry name" value="CarboxyPept-like_regulatory"/>
</dbReference>
<evidence type="ECO:0000256" key="1">
    <source>
        <dbReference type="SAM" id="MobiDB-lite"/>
    </source>
</evidence>
<dbReference type="Proteomes" id="UP000320390">
    <property type="component" value="Chromosome"/>
</dbReference>
<accession>A0A518EUX8</accession>
<feature type="region of interest" description="Disordered" evidence="1">
    <location>
        <begin position="49"/>
        <end position="97"/>
    </location>
</feature>
<feature type="compositionally biased region" description="Basic and acidic residues" evidence="1">
    <location>
        <begin position="86"/>
        <end position="97"/>
    </location>
</feature>
<evidence type="ECO:0008006" key="4">
    <source>
        <dbReference type="Google" id="ProtNLM"/>
    </source>
</evidence>
<proteinExistence type="predicted"/>
<dbReference type="EMBL" id="CP036434">
    <property type="protein sequence ID" value="QDV07900.1"/>
    <property type="molecule type" value="Genomic_DNA"/>
</dbReference>
<keyword evidence="3" id="KW-1185">Reference proteome</keyword>
<sequence length="935" mass="98307">MPVTTRRSLALLLSLAGALLALGWFVSRSGEGGLGVESTRAPVVMNVAQQPGEPDLEVATNPEEESRGRARTAPSMALSVSGDETASDRLRTVRTRTDGPQLVGRVVGADGQPVDGAECLFSTRRNFQAGGVPLGFEFLPDPRRAGVVTCTTEGGGVIRISGKERDLASGELPLVRLQPGADLAGLIRKPGFVPRRIEGVTVSDVRPHDLGEVRLERAAVLRGVVEDGNGAPIAGAKLTLHQPLARGSVVWRAEGLGLDVGVTDGEGRFRCDEVRSGPFELLVDTAAAPTVTVRGEALESSGGAPLRVVVRNGASVSGSVTGLPQDRRIRISARQLASACGSDGALRPRFAEVDPRDGSFTVTGLVAKGPVWLSAVEAETSEQRAAGAPVPEIRGVESVAGLRSAVLEWQPRATGRGRVMVPSASGEPVPLTNYTVSIGAAPANESPFPARPLQEGGAVKRHHPGGRFEFDAAAQLGSQEAQANLRIRASGYAEFVRLGVPFSKGRTTDFGDMLLTPDPPVRVRVVDSGILTPLQGAGVYLSVLEIRKEVLRGMAASGDPCWGSSHVAFAESGDDGMGELCAPAAGSAFWLAAHADGYLDSEPIMIQRGPDVVTLELTRGATVEVKVRTPSGSPVPGITVRILKLEDFKRESATPGAAADRFAVTGQTGIVRFRGLPGEAHIVAAIPPEVRDISRQDSEDPFRYPKRVVQAPLSGEATVELELRAPVTFEGRVIQNGVGLEGVCVTLHVRTGRGLATPGAGASALRTVTVGDGRFRFAGVPSYIYFVMVEHESRAMPAPFPIEVVRGMEPVVLELPDTRIYGRVLRAGTGDPVEGATVELWARGLPSSKIETGILRAAATGGTSATQAVSTPGVATTDVFGEFLFEGVATGRELRLKVTAQGIAPREQKLKVLSGSLTEQEVTIEVERSEAQEDK</sequence>
<organism evidence="2 3">
    <name type="scientific">Saltatorellus ferox</name>
    <dbReference type="NCBI Taxonomy" id="2528018"/>
    <lineage>
        <taxon>Bacteria</taxon>
        <taxon>Pseudomonadati</taxon>
        <taxon>Planctomycetota</taxon>
        <taxon>Planctomycetia</taxon>
        <taxon>Planctomycetia incertae sedis</taxon>
        <taxon>Saltatorellus</taxon>
    </lineage>
</organism>
<dbReference type="AlphaFoldDB" id="A0A518EUX8"/>
<name>A0A518EUX8_9BACT</name>